<dbReference type="Gene3D" id="3.60.40.10">
    <property type="entry name" value="PPM-type phosphatase domain"/>
    <property type="match status" value="1"/>
</dbReference>
<dbReference type="Gene3D" id="3.30.450.20">
    <property type="entry name" value="PAS domain"/>
    <property type="match status" value="2"/>
</dbReference>
<keyword evidence="5" id="KW-0547">Nucleotide-binding</keyword>
<keyword evidence="3" id="KW-0808">Transferase</keyword>
<dbReference type="RefSeq" id="WP_114056282.1">
    <property type="nucleotide sequence ID" value="NZ_CP030862.1"/>
</dbReference>
<keyword evidence="10" id="KW-0904">Protein phosphatase</keyword>
<dbReference type="SUPFAM" id="SSF81606">
    <property type="entry name" value="PP2C-like"/>
    <property type="match status" value="1"/>
</dbReference>
<dbReference type="Pfam" id="PF00989">
    <property type="entry name" value="PAS"/>
    <property type="match status" value="1"/>
</dbReference>
<dbReference type="Pfam" id="PF08448">
    <property type="entry name" value="PAS_4"/>
    <property type="match status" value="1"/>
</dbReference>
<evidence type="ECO:0000256" key="11">
    <source>
        <dbReference type="ARBA" id="ARBA00023211"/>
    </source>
</evidence>
<evidence type="ECO:0000256" key="4">
    <source>
        <dbReference type="ARBA" id="ARBA00022723"/>
    </source>
</evidence>
<dbReference type="GO" id="GO:0046872">
    <property type="term" value="F:metal ion binding"/>
    <property type="evidence" value="ECO:0007669"/>
    <property type="project" value="UniProtKB-KW"/>
</dbReference>
<dbReference type="NCBIfam" id="TIGR00229">
    <property type="entry name" value="sensory_box"/>
    <property type="match status" value="1"/>
</dbReference>
<dbReference type="GO" id="GO:0005524">
    <property type="term" value="F:ATP binding"/>
    <property type="evidence" value="ECO:0007669"/>
    <property type="project" value="UniProtKB-KW"/>
</dbReference>
<evidence type="ECO:0000256" key="12">
    <source>
        <dbReference type="ARBA" id="ARBA00047761"/>
    </source>
</evidence>
<keyword evidence="4" id="KW-0479">Metal-binding</keyword>
<dbReference type="InterPro" id="IPR013656">
    <property type="entry name" value="PAS_4"/>
</dbReference>
<evidence type="ECO:0000256" key="3">
    <source>
        <dbReference type="ARBA" id="ARBA00022679"/>
    </source>
</evidence>
<keyword evidence="11" id="KW-0464">Manganese</keyword>
<dbReference type="EC" id="3.1.3.16" evidence="1"/>
<dbReference type="InterPro" id="IPR052016">
    <property type="entry name" value="Bact_Sigma-Reg"/>
</dbReference>
<dbReference type="InterPro" id="IPR035965">
    <property type="entry name" value="PAS-like_dom_sf"/>
</dbReference>
<dbReference type="Pfam" id="PF07228">
    <property type="entry name" value="SpoIIE"/>
    <property type="match status" value="1"/>
</dbReference>
<keyword evidence="8" id="KW-0067">ATP-binding</keyword>
<dbReference type="SMART" id="SM00065">
    <property type="entry name" value="GAF"/>
    <property type="match status" value="1"/>
</dbReference>
<keyword evidence="2" id="KW-0597">Phosphoprotein</keyword>
<dbReference type="OrthoDB" id="118142at2"/>
<evidence type="ECO:0000256" key="6">
    <source>
        <dbReference type="ARBA" id="ARBA00022777"/>
    </source>
</evidence>
<evidence type="ECO:0000256" key="7">
    <source>
        <dbReference type="ARBA" id="ARBA00022801"/>
    </source>
</evidence>
<dbReference type="InterPro" id="IPR003018">
    <property type="entry name" value="GAF"/>
</dbReference>
<dbReference type="SMART" id="SM00331">
    <property type="entry name" value="PP2C_SIG"/>
    <property type="match status" value="1"/>
</dbReference>
<protein>
    <recommendedName>
        <fullName evidence="1">protein-serine/threonine phosphatase</fullName>
        <ecNumber evidence="1">3.1.3.16</ecNumber>
    </recommendedName>
    <alternativeName>
        <fullName evidence="15">Protein-serine/threonine phosphatase</fullName>
    </alternativeName>
    <alternativeName>
        <fullName evidence="14">Serine/threonine-protein kinase</fullName>
    </alternativeName>
</protein>
<sequence>MPQERPGGGSGPGPLLSEPGPLLEQVAVAVFALDDAGGIAHWGPGAEQLFGHAAADVLSRPAALLFPDPPPDAPDAAARLVERARSLGYWRVRMPARHRDGGIFDCGFRVFPMAGAGGGTVVLGLAARGEELDRVKTNLLFLDALFETCPIGLVMLDEDLRYVHLNQALADMDGIPLADHLGRHAADIMITSDGGELQRTLRDVARGRRSVVGALLGLRTPGRPDRDQVRSVSFFPLSGAGDTRRGVGGLLLDVTDREQAILEATAARQRLALLDRAAARMGTTLDLDTTARELVEAAVPDFCDGCVVERVEWMDEDEDFDPERPLITRRIASGTVLPAPAEELVKGADRVTYPPGSSIHQMVSTGRPLAVPVNEEFVSRTVAHPGRARLLLESGFDCILVAPLIARGTVQGIALFGRSAARPAFADEDLSLAAELASRAALCLDNARLYGRIHDIALTLQHALLPNAPAAGPHVDIAHRYLPGSRLTQVGGDWYDAVALPGDRVALVVGDVMGHGVPAAANMGRLRITAKTLARHTAEPADLLAELDACAEESGIDWATCLYLVYDARTGGARIANAGHPPPLVRSPDGTVRTVGEGLGVPLGVGGVPYRSTWAHLPEGAVVALYTDGLVEARGQDIDTGIGALRALLAGPVFSLEEAADRILAELLPAAPTDDTVLVLARVRRAPGVQEPPQPA</sequence>
<evidence type="ECO:0000256" key="1">
    <source>
        <dbReference type="ARBA" id="ARBA00013081"/>
    </source>
</evidence>
<evidence type="ECO:0000259" key="16">
    <source>
        <dbReference type="PROSITE" id="PS50112"/>
    </source>
</evidence>
<evidence type="ECO:0000256" key="5">
    <source>
        <dbReference type="ARBA" id="ARBA00022741"/>
    </source>
</evidence>
<dbReference type="InterPro" id="IPR029016">
    <property type="entry name" value="GAF-like_dom_sf"/>
</dbReference>
<evidence type="ECO:0000256" key="14">
    <source>
        <dbReference type="ARBA" id="ARBA00075117"/>
    </source>
</evidence>
<dbReference type="GO" id="GO:0016301">
    <property type="term" value="F:kinase activity"/>
    <property type="evidence" value="ECO:0007669"/>
    <property type="project" value="UniProtKB-KW"/>
</dbReference>
<dbReference type="PANTHER" id="PTHR43156:SF2">
    <property type="entry name" value="STAGE II SPORULATION PROTEIN E"/>
    <property type="match status" value="1"/>
</dbReference>
<dbReference type="InterPro" id="IPR036457">
    <property type="entry name" value="PPM-type-like_dom_sf"/>
</dbReference>
<dbReference type="InterPro" id="IPR000014">
    <property type="entry name" value="PAS"/>
</dbReference>
<keyword evidence="9" id="KW-0460">Magnesium</keyword>
<reference evidence="17 18" key="1">
    <citation type="submission" date="2018-01" db="EMBL/GenBank/DDBJ databases">
        <title>Draft genome Sequence of streptomyces globosus LZH-48.</title>
        <authorList>
            <person name="Ran K."/>
            <person name="Li Z."/>
            <person name="Wei S."/>
            <person name="Dong R."/>
        </authorList>
    </citation>
    <scope>NUCLEOTIDE SEQUENCE [LARGE SCALE GENOMIC DNA]</scope>
    <source>
        <strain evidence="17 18">LZH-48</strain>
    </source>
</reference>
<dbReference type="PROSITE" id="PS50112">
    <property type="entry name" value="PAS"/>
    <property type="match status" value="2"/>
</dbReference>
<dbReference type="Gene3D" id="3.30.450.40">
    <property type="match status" value="1"/>
</dbReference>
<dbReference type="KEGG" id="sgz:C0216_18020"/>
<gene>
    <name evidence="17" type="ORF">C0216_18020</name>
</gene>
<feature type="domain" description="PAS" evidence="16">
    <location>
        <begin position="22"/>
        <end position="84"/>
    </location>
</feature>
<evidence type="ECO:0000256" key="15">
    <source>
        <dbReference type="ARBA" id="ARBA00081350"/>
    </source>
</evidence>
<dbReference type="AlphaFoldDB" id="A0A344U2H3"/>
<evidence type="ECO:0000313" key="17">
    <source>
        <dbReference type="EMBL" id="AXE25094.1"/>
    </source>
</evidence>
<dbReference type="InterPro" id="IPR013767">
    <property type="entry name" value="PAS_fold"/>
</dbReference>
<feature type="domain" description="PAS" evidence="16">
    <location>
        <begin position="138"/>
        <end position="208"/>
    </location>
</feature>
<dbReference type="CDD" id="cd00130">
    <property type="entry name" value="PAS"/>
    <property type="match status" value="2"/>
</dbReference>
<dbReference type="PANTHER" id="PTHR43156">
    <property type="entry name" value="STAGE II SPORULATION PROTEIN E-RELATED"/>
    <property type="match status" value="1"/>
</dbReference>
<evidence type="ECO:0000256" key="2">
    <source>
        <dbReference type="ARBA" id="ARBA00022553"/>
    </source>
</evidence>
<evidence type="ECO:0000256" key="8">
    <source>
        <dbReference type="ARBA" id="ARBA00022840"/>
    </source>
</evidence>
<dbReference type="FunFam" id="3.60.40.10:FF:000005">
    <property type="entry name" value="Serine/threonine protein phosphatase"/>
    <property type="match status" value="1"/>
</dbReference>
<comment type="function">
    <text evidence="13">Primarily acts as an independent SigF regulator that is sensitive to the osmosensory signal, mediating the cross talk of PknD with the SigF regulon. Possesses both phosphatase and kinase activities. The kinase domain functions as a classic anti-sigma factor-like kinase to phosphorylate the anti-anti-sigma factor domain at the canonical regulatory site, and the phosphatase domain antagonizes this activity.</text>
</comment>
<dbReference type="InterPro" id="IPR001932">
    <property type="entry name" value="PPM-type_phosphatase-like_dom"/>
</dbReference>
<dbReference type="SUPFAM" id="SSF55781">
    <property type="entry name" value="GAF domain-like"/>
    <property type="match status" value="1"/>
</dbReference>
<evidence type="ECO:0000256" key="13">
    <source>
        <dbReference type="ARBA" id="ARBA00056274"/>
    </source>
</evidence>
<evidence type="ECO:0000313" key="18">
    <source>
        <dbReference type="Proteomes" id="UP000252004"/>
    </source>
</evidence>
<accession>A0A344U2H3</accession>
<keyword evidence="7" id="KW-0378">Hydrolase</keyword>
<dbReference type="EMBL" id="CP030862">
    <property type="protein sequence ID" value="AXE25094.1"/>
    <property type="molecule type" value="Genomic_DNA"/>
</dbReference>
<comment type="catalytic activity">
    <reaction evidence="12">
        <text>O-phospho-L-seryl-[protein] + H2O = L-seryl-[protein] + phosphate</text>
        <dbReference type="Rhea" id="RHEA:20629"/>
        <dbReference type="Rhea" id="RHEA-COMP:9863"/>
        <dbReference type="Rhea" id="RHEA-COMP:11604"/>
        <dbReference type="ChEBI" id="CHEBI:15377"/>
        <dbReference type="ChEBI" id="CHEBI:29999"/>
        <dbReference type="ChEBI" id="CHEBI:43474"/>
        <dbReference type="ChEBI" id="CHEBI:83421"/>
        <dbReference type="EC" id="3.1.3.16"/>
    </reaction>
</comment>
<keyword evidence="6 17" id="KW-0418">Kinase</keyword>
<dbReference type="GO" id="GO:0006355">
    <property type="term" value="P:regulation of DNA-templated transcription"/>
    <property type="evidence" value="ECO:0007669"/>
    <property type="project" value="InterPro"/>
</dbReference>
<dbReference type="SUPFAM" id="SSF55785">
    <property type="entry name" value="PYP-like sensor domain (PAS domain)"/>
    <property type="match status" value="2"/>
</dbReference>
<dbReference type="GO" id="GO:0004722">
    <property type="term" value="F:protein serine/threonine phosphatase activity"/>
    <property type="evidence" value="ECO:0007669"/>
    <property type="project" value="UniProtKB-EC"/>
</dbReference>
<name>A0A344U2H3_9ACTN</name>
<dbReference type="Proteomes" id="UP000252004">
    <property type="component" value="Chromosome"/>
</dbReference>
<keyword evidence="18" id="KW-1185">Reference proteome</keyword>
<organism evidence="17 18">
    <name type="scientific">Streptomyces globosus</name>
    <dbReference type="NCBI Taxonomy" id="68209"/>
    <lineage>
        <taxon>Bacteria</taxon>
        <taxon>Bacillati</taxon>
        <taxon>Actinomycetota</taxon>
        <taxon>Actinomycetes</taxon>
        <taxon>Kitasatosporales</taxon>
        <taxon>Streptomycetaceae</taxon>
        <taxon>Streptomyces</taxon>
    </lineage>
</organism>
<dbReference type="Pfam" id="PF01590">
    <property type="entry name" value="GAF"/>
    <property type="match status" value="1"/>
</dbReference>
<dbReference type="SMART" id="SM00091">
    <property type="entry name" value="PAS"/>
    <property type="match status" value="2"/>
</dbReference>
<evidence type="ECO:0000256" key="10">
    <source>
        <dbReference type="ARBA" id="ARBA00022912"/>
    </source>
</evidence>
<evidence type="ECO:0000256" key="9">
    <source>
        <dbReference type="ARBA" id="ARBA00022842"/>
    </source>
</evidence>
<proteinExistence type="predicted"/>